<dbReference type="RefSeq" id="WP_129428232.1">
    <property type="nucleotide sequence ID" value="NZ_SDWV01000021.1"/>
</dbReference>
<gene>
    <name evidence="2" type="ORF">EUA94_17735</name>
</gene>
<dbReference type="OrthoDB" id="8452205at2"/>
<dbReference type="EMBL" id="SDWV01000021">
    <property type="protein sequence ID" value="RYC05741.1"/>
    <property type="molecule type" value="Genomic_DNA"/>
</dbReference>
<evidence type="ECO:0000256" key="1">
    <source>
        <dbReference type="SAM" id="MobiDB-lite"/>
    </source>
</evidence>
<evidence type="ECO:0000313" key="2">
    <source>
        <dbReference type="EMBL" id="RYC05741.1"/>
    </source>
</evidence>
<feature type="compositionally biased region" description="Pro residues" evidence="1">
    <location>
        <begin position="344"/>
        <end position="353"/>
    </location>
</feature>
<keyword evidence="3" id="KW-1185">Reference proteome</keyword>
<accession>A0A4Q2SL83</accession>
<reference evidence="2 3" key="1">
    <citation type="submission" date="2019-01" db="EMBL/GenBank/DDBJ databases">
        <title>Novel species of Nocardioides.</title>
        <authorList>
            <person name="Liu Q."/>
            <person name="X Y.-H."/>
        </authorList>
    </citation>
    <scope>NUCLEOTIDE SEQUENCE [LARGE SCALE GENOMIC DNA]</scope>
    <source>
        <strain evidence="2 3">HLT2-9</strain>
    </source>
</reference>
<organism evidence="2 3">
    <name type="scientific">Nocardioides zhouii</name>
    <dbReference type="NCBI Taxonomy" id="1168729"/>
    <lineage>
        <taxon>Bacteria</taxon>
        <taxon>Bacillati</taxon>
        <taxon>Actinomycetota</taxon>
        <taxon>Actinomycetes</taxon>
        <taxon>Propionibacteriales</taxon>
        <taxon>Nocardioidaceae</taxon>
        <taxon>Nocardioides</taxon>
    </lineage>
</organism>
<name>A0A4Q2SL83_9ACTN</name>
<comment type="caution">
    <text evidence="2">The sequence shown here is derived from an EMBL/GenBank/DDBJ whole genome shotgun (WGS) entry which is preliminary data.</text>
</comment>
<protein>
    <recommendedName>
        <fullName evidence="4">S1 motif domain-containing protein</fullName>
    </recommendedName>
</protein>
<feature type="region of interest" description="Disordered" evidence="1">
    <location>
        <begin position="419"/>
        <end position="442"/>
    </location>
</feature>
<dbReference type="Proteomes" id="UP000291101">
    <property type="component" value="Unassembled WGS sequence"/>
</dbReference>
<sequence length="574" mass="61769">MTTPHGRTEPWIDIEEIVDQVGDIAEIYLVPTGPHSWDLSNNLPAMTQVYGGAGRVYPVGHEWASDPRRSPLRFAYSAAEGPKSTTALIDDALHMATEAGLFDNVQTTARVRLTGVVVGIVADRAMVKLDGRVGIVPDALAFPGLPLERSLQPGQEVTGLYDADSRWFDVRESRLEPDVALSSYAADDVVLVQVESVEADRASVFLHPLVTVDVTHTAVTSNPLDDLSDLLTPGEVLPARVLATGGEWHLSLLDIDDDEEPVAAAALFAGGPPWLVAAIPADVSEQAAPATAPIEVVSFDVEIDVADPHAETHAPDAPVNTPAPAGPSPAMFDRSRAVRRRPMPEPAEAPAGPPAAAVESASTKSMSLTIASLQAEVRTAKRQRDEVHGQAQGFAIELEHLRTELRQVEDHVRRLTQQLEQSRTKLRKSRATSSPTDAPAFADPERGFRFLVERAWATRIPAAEQPTCPLGDYSMGTGFLGSLDALHGLATDRVADVVMEVVTGKAALSGGRELHQLRTDDAGGSPQRLREDGARAWRVSLQSNTPAARRLHYWVLPDGSIELAKVGVHDDMRI</sequence>
<dbReference type="AlphaFoldDB" id="A0A4Q2SL83"/>
<evidence type="ECO:0008006" key="4">
    <source>
        <dbReference type="Google" id="ProtNLM"/>
    </source>
</evidence>
<feature type="region of interest" description="Disordered" evidence="1">
    <location>
        <begin position="311"/>
        <end position="363"/>
    </location>
</feature>
<proteinExistence type="predicted"/>
<evidence type="ECO:0000313" key="3">
    <source>
        <dbReference type="Proteomes" id="UP000291101"/>
    </source>
</evidence>